<evidence type="ECO:0008006" key="3">
    <source>
        <dbReference type="Google" id="ProtNLM"/>
    </source>
</evidence>
<dbReference type="EMBL" id="CP030759">
    <property type="protein sequence ID" value="AXA37541.1"/>
    <property type="molecule type" value="Genomic_DNA"/>
</dbReference>
<evidence type="ECO:0000313" key="1">
    <source>
        <dbReference type="EMBL" id="AXA37541.1"/>
    </source>
</evidence>
<gene>
    <name evidence="1" type="ORF">BRCON_2799</name>
</gene>
<protein>
    <recommendedName>
        <fullName evidence="3">RnfC Barrel sandwich hybrid domain-containing protein</fullName>
    </recommendedName>
</protein>
<evidence type="ECO:0000313" key="2">
    <source>
        <dbReference type="Proteomes" id="UP000262583"/>
    </source>
</evidence>
<dbReference type="Proteomes" id="UP000262583">
    <property type="component" value="Chromosome"/>
</dbReference>
<accession>A0A2Z4Y8H8</accession>
<dbReference type="AlphaFoldDB" id="A0A2Z4Y8H8"/>
<sequence length="372" mass="39990">MAHAYTPGLKVSERTVIRKRRMLPIAGEVRVRLGDRVRPRDVVARAELPGNVQLVNIAHHLGIEPSDVPAKMKVEVGERVRKGQIIAENVGLFGWFRSHVEAPCDGEIEALSKVTGQLLIRENPIPLELTAYVGGEVVEVIENEGVEIATVGAMIQGILGVGGEKHGRIAICVKSPDQELQPEDIPSDAEGLVLVGGAVASLAAYRRASECGATGLVVGSFSDPDLGEILGYDLGIAITGGENLTTTLIITEGFGRLAMAERTFQLLRKLEGNEASINGATQIRAGVIRPEIIVSTEESPEDVKEIVQTETRVGTRVRIIREPHFGEIARIKALPPDPVVIESGATVRVMVVELPNGTEHVVPRANVELIEE</sequence>
<proteinExistence type="predicted"/>
<dbReference type="KEGG" id="schv:BRCON_2799"/>
<organism evidence="1 2">
    <name type="scientific">Sumerlaea chitinivorans</name>
    <dbReference type="NCBI Taxonomy" id="2250252"/>
    <lineage>
        <taxon>Bacteria</taxon>
        <taxon>Candidatus Sumerlaeota</taxon>
        <taxon>Candidatus Sumerlaeia</taxon>
        <taxon>Candidatus Sumerlaeales</taxon>
        <taxon>Candidatus Sumerlaeaceae</taxon>
        <taxon>Candidatus Sumerlaea</taxon>
    </lineage>
</organism>
<name>A0A2Z4Y8H8_SUMC1</name>
<reference evidence="1 2" key="1">
    <citation type="submission" date="2018-05" db="EMBL/GenBank/DDBJ databases">
        <title>A metagenomic window into the 2 km-deep terrestrial subsurface aquifer revealed taxonomically and functionally diverse microbial community comprising novel uncultured bacterial lineages.</title>
        <authorList>
            <person name="Kadnikov V.V."/>
            <person name="Mardanov A.V."/>
            <person name="Beletsky A.V."/>
            <person name="Banks D."/>
            <person name="Pimenov N.V."/>
            <person name="Frank Y.A."/>
            <person name="Karnachuk O.V."/>
            <person name="Ravin N.V."/>
        </authorList>
    </citation>
    <scope>NUCLEOTIDE SEQUENCE [LARGE SCALE GENOMIC DNA]</scope>
    <source>
        <strain evidence="1">BY</strain>
    </source>
</reference>